<dbReference type="SUPFAM" id="SSF63712">
    <property type="entry name" value="Nicotinic receptor ligand binding domain-like"/>
    <property type="match status" value="1"/>
</dbReference>
<feature type="transmembrane region" description="Helical" evidence="1">
    <location>
        <begin position="423"/>
        <end position="442"/>
    </location>
</feature>
<proteinExistence type="predicted"/>
<evidence type="ECO:0000259" key="2">
    <source>
        <dbReference type="Pfam" id="PF02931"/>
    </source>
</evidence>
<keyword evidence="1" id="KW-0472">Membrane</keyword>
<evidence type="ECO:0000256" key="1">
    <source>
        <dbReference type="SAM" id="Phobius"/>
    </source>
</evidence>
<dbReference type="GO" id="GO:0016020">
    <property type="term" value="C:membrane"/>
    <property type="evidence" value="ECO:0007669"/>
    <property type="project" value="InterPro"/>
</dbReference>
<evidence type="ECO:0000313" key="3">
    <source>
        <dbReference type="Proteomes" id="UP000887565"/>
    </source>
</evidence>
<keyword evidence="1" id="KW-0812">Transmembrane</keyword>
<dbReference type="PANTHER" id="PTHR18945">
    <property type="entry name" value="NEUROTRANSMITTER GATED ION CHANNEL"/>
    <property type="match status" value="1"/>
</dbReference>
<dbReference type="Proteomes" id="UP000887565">
    <property type="component" value="Unplaced"/>
</dbReference>
<dbReference type="InterPro" id="IPR006201">
    <property type="entry name" value="Neur_channel"/>
</dbReference>
<dbReference type="Pfam" id="PF02931">
    <property type="entry name" value="Neur_chan_LBD"/>
    <property type="match status" value="1"/>
</dbReference>
<feature type="transmembrane region" description="Helical" evidence="1">
    <location>
        <begin position="268"/>
        <end position="290"/>
    </location>
</feature>
<dbReference type="AlphaFoldDB" id="A0A915J3C5"/>
<evidence type="ECO:0000313" key="4">
    <source>
        <dbReference type="WBParaSite" id="nRc.2.0.1.t20911-RA"/>
    </source>
</evidence>
<feature type="transmembrane region" description="Helical" evidence="1">
    <location>
        <begin position="297"/>
        <end position="315"/>
    </location>
</feature>
<dbReference type="InterPro" id="IPR036734">
    <property type="entry name" value="Neur_chan_lig-bd_sf"/>
</dbReference>
<feature type="domain" description="Neurotransmitter-gated ion-channel ligand-binding" evidence="2">
    <location>
        <begin position="106"/>
        <end position="215"/>
    </location>
</feature>
<dbReference type="GO" id="GO:0004888">
    <property type="term" value="F:transmembrane signaling receptor activity"/>
    <property type="evidence" value="ECO:0007669"/>
    <property type="project" value="InterPro"/>
</dbReference>
<reference evidence="4" key="1">
    <citation type="submission" date="2022-11" db="UniProtKB">
        <authorList>
            <consortium name="WormBaseParasite"/>
        </authorList>
    </citation>
    <scope>IDENTIFICATION</scope>
</reference>
<organism evidence="3 4">
    <name type="scientific">Romanomermis culicivorax</name>
    <name type="common">Nematode worm</name>
    <dbReference type="NCBI Taxonomy" id="13658"/>
    <lineage>
        <taxon>Eukaryota</taxon>
        <taxon>Metazoa</taxon>
        <taxon>Ecdysozoa</taxon>
        <taxon>Nematoda</taxon>
        <taxon>Enoplea</taxon>
        <taxon>Dorylaimia</taxon>
        <taxon>Mermithida</taxon>
        <taxon>Mermithoidea</taxon>
        <taxon>Mermithidae</taxon>
        <taxon>Romanomermis</taxon>
    </lineage>
</organism>
<keyword evidence="3" id="KW-1185">Reference proteome</keyword>
<dbReference type="GO" id="GO:0005230">
    <property type="term" value="F:extracellular ligand-gated monoatomic ion channel activity"/>
    <property type="evidence" value="ECO:0007669"/>
    <property type="project" value="InterPro"/>
</dbReference>
<accession>A0A915J3C5</accession>
<sequence length="443" mass="50408">MKFPFYCAILCFIPCYVRSLSFKFKLRNRKCDLMNKTDWNISKMHAREIAEDCIFYKINSKSVANTGLATALSKIPPSNYPAGNDKVTIFVHKIKIINFAGQDWRSTELKGVVSLSWMDDRFVWNPWEYRDVAKFSVENAGTVWTPEAMGSVFFGSSLVSETEEYSFTKMKISSNGNVTADLEFSAKNECPFDERDFPFEKTSCCYDIGSENLNSIREYQIENYKSKLPGSHVTMRKYRWSLLAVDLTINREGAPLKICFESERFSPILKLEICLPLIVCIVLFLASPFVGSMKNQIMARMFTLFVQIFTFQFGLQKFALGAGSQVPKIFRCYEITVAFTVSSLIVTLFANALNKKRSSLPPPHILQFFAEKCDQFFCCGGRRSDNGPTISTKNASQSSADPTATQTEKSYAREWGAVFEATNNFLTALLMFLYVFIFLILLL</sequence>
<name>A0A915J3C5_ROMCU</name>
<dbReference type="WBParaSite" id="nRc.2.0.1.t20911-RA">
    <property type="protein sequence ID" value="nRc.2.0.1.t20911-RA"/>
    <property type="gene ID" value="nRc.2.0.1.g20911"/>
</dbReference>
<dbReference type="OMA" id="ELAHHKY"/>
<protein>
    <submittedName>
        <fullName evidence="4">Neurotransmitter-gated ion-channel ligand-binding domain-containing protein</fullName>
    </submittedName>
</protein>
<feature type="transmembrane region" description="Helical" evidence="1">
    <location>
        <begin position="335"/>
        <end position="353"/>
    </location>
</feature>
<dbReference type="Gene3D" id="2.70.170.10">
    <property type="entry name" value="Neurotransmitter-gated ion-channel ligand-binding domain"/>
    <property type="match status" value="1"/>
</dbReference>
<dbReference type="InterPro" id="IPR006202">
    <property type="entry name" value="Neur_chan_lig-bd"/>
</dbReference>
<keyword evidence="1" id="KW-1133">Transmembrane helix</keyword>